<dbReference type="Proteomes" id="UP001184230">
    <property type="component" value="Unassembled WGS sequence"/>
</dbReference>
<dbReference type="RefSeq" id="WP_309905460.1">
    <property type="nucleotide sequence ID" value="NZ_JAVDRF010000011.1"/>
</dbReference>
<dbReference type="Pfam" id="PF04752">
    <property type="entry name" value="ChaC"/>
    <property type="match status" value="1"/>
</dbReference>
<dbReference type="Gene3D" id="3.10.490.10">
    <property type="entry name" value="Gamma-glutamyl cyclotransferase-like"/>
    <property type="match status" value="1"/>
</dbReference>
<keyword evidence="2" id="KW-0456">Lyase</keyword>
<reference evidence="3 4" key="1">
    <citation type="submission" date="2023-07" db="EMBL/GenBank/DDBJ databases">
        <title>Sorghum-associated microbial communities from plants grown in Nebraska, USA.</title>
        <authorList>
            <person name="Schachtman D."/>
        </authorList>
    </citation>
    <scope>NUCLEOTIDE SEQUENCE [LARGE SCALE GENOMIC DNA]</scope>
    <source>
        <strain evidence="3 4">DS1781</strain>
    </source>
</reference>
<evidence type="ECO:0000313" key="3">
    <source>
        <dbReference type="EMBL" id="MDR6538556.1"/>
    </source>
</evidence>
<dbReference type="EC" id="4.3.2.7" evidence="1"/>
<evidence type="ECO:0000256" key="2">
    <source>
        <dbReference type="ARBA" id="ARBA00023239"/>
    </source>
</evidence>
<evidence type="ECO:0000256" key="1">
    <source>
        <dbReference type="ARBA" id="ARBA00012344"/>
    </source>
</evidence>
<sequence>MKPATQRVQVTREGLLDDAFVAKVYAQLPAGARLRSVEELEVSIDAILSQHERDAPVLVFGYGSLMWNPAMDHVDVRPAKVQGWHRSFCLRSIIGRGSPERPGLMLGLDRGGACHGMLLQIDAGKVRDELRVLWRREMLTDVYEPRWVVARLGRTPVRAITFTVNRSHPRYIKGLPVQEMAQMINTGAGSLGTCREYFDATVEQLAALGIRDAGMERLRAAAG</sequence>
<dbReference type="PANTHER" id="PTHR12192">
    <property type="entry name" value="CATION TRANSPORT PROTEIN CHAC-RELATED"/>
    <property type="match status" value="1"/>
</dbReference>
<dbReference type="InterPro" id="IPR006840">
    <property type="entry name" value="ChaC"/>
</dbReference>
<gene>
    <name evidence="3" type="ORF">J2739_004349</name>
</gene>
<keyword evidence="4" id="KW-1185">Reference proteome</keyword>
<dbReference type="InterPro" id="IPR013024">
    <property type="entry name" value="GGCT-like"/>
</dbReference>
<dbReference type="EMBL" id="JAVDRF010000011">
    <property type="protein sequence ID" value="MDR6538556.1"/>
    <property type="molecule type" value="Genomic_DNA"/>
</dbReference>
<comment type="caution">
    <text evidence="3">The sequence shown here is derived from an EMBL/GenBank/DDBJ whole genome shotgun (WGS) entry which is preliminary data.</text>
</comment>
<accession>A0ABU1NKP6</accession>
<dbReference type="InterPro" id="IPR036568">
    <property type="entry name" value="GGCT-like_sf"/>
</dbReference>
<dbReference type="PANTHER" id="PTHR12192:SF2">
    <property type="entry name" value="GLUTATHIONE-SPECIFIC GAMMA-GLUTAMYLCYCLOTRANSFERASE 2"/>
    <property type="match status" value="1"/>
</dbReference>
<name>A0ABU1NKP6_9BURK</name>
<organism evidence="3 4">
    <name type="scientific">Variovorax soli</name>
    <dbReference type="NCBI Taxonomy" id="376815"/>
    <lineage>
        <taxon>Bacteria</taxon>
        <taxon>Pseudomonadati</taxon>
        <taxon>Pseudomonadota</taxon>
        <taxon>Betaproteobacteria</taxon>
        <taxon>Burkholderiales</taxon>
        <taxon>Comamonadaceae</taxon>
        <taxon>Variovorax</taxon>
    </lineage>
</organism>
<evidence type="ECO:0000313" key="4">
    <source>
        <dbReference type="Proteomes" id="UP001184230"/>
    </source>
</evidence>
<dbReference type="SUPFAM" id="SSF110857">
    <property type="entry name" value="Gamma-glutamyl cyclotransferase-like"/>
    <property type="match status" value="1"/>
</dbReference>
<dbReference type="CDD" id="cd06661">
    <property type="entry name" value="GGCT_like"/>
    <property type="match status" value="1"/>
</dbReference>
<protein>
    <recommendedName>
        <fullName evidence="1">glutathione-specific gamma-glutamylcyclotransferase</fullName>
        <ecNumber evidence="1">4.3.2.7</ecNumber>
    </recommendedName>
</protein>
<proteinExistence type="predicted"/>